<dbReference type="GO" id="GO:0008277">
    <property type="term" value="P:regulation of G protein-coupled receptor signaling pathway"/>
    <property type="evidence" value="ECO:0007669"/>
    <property type="project" value="TreeGrafter"/>
</dbReference>
<keyword evidence="13" id="KW-1185">Reference proteome</keyword>
<dbReference type="InterPro" id="IPR000210">
    <property type="entry name" value="BTB/POZ_dom"/>
</dbReference>
<keyword evidence="4" id="KW-0472">Membrane</keyword>
<evidence type="ECO:0000256" key="10">
    <source>
        <dbReference type="SAM" id="MobiDB-lite"/>
    </source>
</evidence>
<dbReference type="PANTHER" id="PTHR14499:SF136">
    <property type="entry name" value="GH08630P"/>
    <property type="match status" value="1"/>
</dbReference>
<evidence type="ECO:0000313" key="13">
    <source>
        <dbReference type="Proteomes" id="UP000694388"/>
    </source>
</evidence>
<evidence type="ECO:0000256" key="1">
    <source>
        <dbReference type="ARBA" id="ARBA00022475"/>
    </source>
</evidence>
<evidence type="ECO:0000256" key="2">
    <source>
        <dbReference type="ARBA" id="ARBA00022553"/>
    </source>
</evidence>
<feature type="compositionally biased region" description="Basic and acidic residues" evidence="10">
    <location>
        <begin position="345"/>
        <end position="354"/>
    </location>
</feature>
<accession>A0A8C4WQ58</accession>
<reference evidence="12" key="2">
    <citation type="submission" date="2025-09" db="UniProtKB">
        <authorList>
            <consortium name="Ensembl"/>
        </authorList>
    </citation>
    <scope>IDENTIFICATION</scope>
</reference>
<dbReference type="GeneTree" id="ENSGT00940000161041"/>
<proteinExistence type="predicted"/>
<keyword evidence="1" id="KW-1003">Cell membrane</keyword>
<evidence type="ECO:0000256" key="9">
    <source>
        <dbReference type="ARBA" id="ARBA00057758"/>
    </source>
</evidence>
<comment type="subcellular location">
    <subcellularLocation>
        <location evidence="7">Postsynaptic cell membrane</location>
    </subcellularLocation>
    <subcellularLocation>
        <location evidence="8">Presynaptic cell membrane</location>
    </subcellularLocation>
</comment>
<dbReference type="Pfam" id="PF02214">
    <property type="entry name" value="BTB_2"/>
    <property type="match status" value="1"/>
</dbReference>
<dbReference type="SMART" id="SM00225">
    <property type="entry name" value="BTB"/>
    <property type="match status" value="1"/>
</dbReference>
<dbReference type="InterPro" id="IPR003131">
    <property type="entry name" value="T1-type_BTB"/>
</dbReference>
<keyword evidence="5" id="KW-0628">Postsynaptic cell membrane</keyword>
<dbReference type="SUPFAM" id="SSF54695">
    <property type="entry name" value="POZ domain"/>
    <property type="match status" value="1"/>
</dbReference>
<feature type="compositionally biased region" description="Low complexity" evidence="10">
    <location>
        <begin position="298"/>
        <end position="315"/>
    </location>
</feature>
<dbReference type="Ensembl" id="ENSEBUT00000009104.1">
    <property type="protein sequence ID" value="ENSEBUP00000008597.1"/>
    <property type="gene ID" value="ENSEBUG00000005566.1"/>
</dbReference>
<dbReference type="GO" id="GO:0043235">
    <property type="term" value="C:receptor complex"/>
    <property type="evidence" value="ECO:0007669"/>
    <property type="project" value="TreeGrafter"/>
</dbReference>
<reference evidence="12" key="1">
    <citation type="submission" date="2025-08" db="UniProtKB">
        <authorList>
            <consortium name="Ensembl"/>
        </authorList>
    </citation>
    <scope>IDENTIFICATION</scope>
</reference>
<dbReference type="Pfam" id="PF23110">
    <property type="entry name" value="H1_KCTD8_12_16"/>
    <property type="match status" value="1"/>
</dbReference>
<keyword evidence="2" id="KW-0597">Phosphoprotein</keyword>
<dbReference type="InterPro" id="IPR011333">
    <property type="entry name" value="SKP1/BTB/POZ_sf"/>
</dbReference>
<sequence>MAMPASGSSQRPAQANGGDPLLPEVIELNVGGQIYVTRLATLTSAPDSRLWHLFGGRVGGSDGGENYELARDGRGRFFIDRDGFLFRYVLDYLRDHQLVLPEHFPELSRLRREADYFQLAGLAKLLIAKATTFTPNSGQQQPQLQHHISRRVRHPKPGYLTLACRGSYSLSRDGGAEARLRRAARIAVCGRAGLARDVFGDGLSERRESEPDHYSSRLWLSFSCPEQAFDRLAEAGFMLAACSGGGLTAHGASQNEEKVWGSYTEYVFYRGPPWLQVFGSGLCNPGEDGEDEEKDSETASSEEGSTSSCDSQSEGLVSPPPTGKCSPQPGLPPGRPEVLTLQRPGRREVGRDMKATPAVTSKKRRNSDRPETMTEALGEDGIGIGASEKDTLVDQLQKCVDDVSRLHIPKRFGIKTRPWQAELLDKYRI</sequence>
<evidence type="ECO:0000256" key="4">
    <source>
        <dbReference type="ARBA" id="ARBA00023136"/>
    </source>
</evidence>
<evidence type="ECO:0000256" key="3">
    <source>
        <dbReference type="ARBA" id="ARBA00023018"/>
    </source>
</evidence>
<evidence type="ECO:0000256" key="8">
    <source>
        <dbReference type="ARBA" id="ARBA00034111"/>
    </source>
</evidence>
<dbReference type="GO" id="GO:0051260">
    <property type="term" value="P:protein homooligomerization"/>
    <property type="evidence" value="ECO:0007669"/>
    <property type="project" value="InterPro"/>
</dbReference>
<comment type="function">
    <text evidence="9">Auxiliary subunit of GABA-B receptors that determine the pharmacology and kinetics of the receptor response. Increases agonist potency and markedly alter the G-protein signaling of the receptors by accelerating onset and promoting desensitization.</text>
</comment>
<name>A0A8C4WQ58_EPTBU</name>
<dbReference type="InterPro" id="IPR057093">
    <property type="entry name" value="H1_KCTD8_12_16"/>
</dbReference>
<dbReference type="GO" id="GO:0042734">
    <property type="term" value="C:presynaptic membrane"/>
    <property type="evidence" value="ECO:0007669"/>
    <property type="project" value="UniProtKB-SubCell"/>
</dbReference>
<feature type="domain" description="BTB" evidence="11">
    <location>
        <begin position="24"/>
        <end position="134"/>
    </location>
</feature>
<organism evidence="12 13">
    <name type="scientific">Eptatretus burgeri</name>
    <name type="common">Inshore hagfish</name>
    <dbReference type="NCBI Taxonomy" id="7764"/>
    <lineage>
        <taxon>Eukaryota</taxon>
        <taxon>Metazoa</taxon>
        <taxon>Chordata</taxon>
        <taxon>Craniata</taxon>
        <taxon>Vertebrata</taxon>
        <taxon>Cyclostomata</taxon>
        <taxon>Myxini</taxon>
        <taxon>Myxiniformes</taxon>
        <taxon>Myxinidae</taxon>
        <taxon>Eptatretinae</taxon>
        <taxon>Eptatretus</taxon>
    </lineage>
</organism>
<keyword evidence="6" id="KW-0966">Cell projection</keyword>
<dbReference type="PANTHER" id="PTHR14499">
    <property type="entry name" value="POTASSIUM CHANNEL TETRAMERIZATION DOMAIN-CONTAINING"/>
    <property type="match status" value="1"/>
</dbReference>
<dbReference type="GO" id="GO:0045211">
    <property type="term" value="C:postsynaptic membrane"/>
    <property type="evidence" value="ECO:0007669"/>
    <property type="project" value="UniProtKB-SubCell"/>
</dbReference>
<dbReference type="CDD" id="cd18367">
    <property type="entry name" value="BTB_POZ_KCTD8-like"/>
    <property type="match status" value="1"/>
</dbReference>
<dbReference type="Gene3D" id="3.30.710.10">
    <property type="entry name" value="Potassium Channel Kv1.1, Chain A"/>
    <property type="match status" value="1"/>
</dbReference>
<evidence type="ECO:0000313" key="12">
    <source>
        <dbReference type="Ensembl" id="ENSEBUP00000008597.1"/>
    </source>
</evidence>
<dbReference type="AlphaFoldDB" id="A0A8C4WQ58"/>
<evidence type="ECO:0000256" key="5">
    <source>
        <dbReference type="ARBA" id="ARBA00023257"/>
    </source>
</evidence>
<evidence type="ECO:0000256" key="6">
    <source>
        <dbReference type="ARBA" id="ARBA00023273"/>
    </source>
</evidence>
<evidence type="ECO:0000259" key="11">
    <source>
        <dbReference type="SMART" id="SM00225"/>
    </source>
</evidence>
<keyword evidence="3" id="KW-0770">Synapse</keyword>
<evidence type="ECO:0000256" key="7">
    <source>
        <dbReference type="ARBA" id="ARBA00034100"/>
    </source>
</evidence>
<feature type="region of interest" description="Disordered" evidence="10">
    <location>
        <begin position="280"/>
        <end position="377"/>
    </location>
</feature>
<dbReference type="Proteomes" id="UP000694388">
    <property type="component" value="Unplaced"/>
</dbReference>
<protein>
    <submittedName>
        <fullName evidence="12">Potassium channel tetramerization domain containing 8</fullName>
    </submittedName>
</protein>